<keyword evidence="4" id="KW-0547">Nucleotide-binding</keyword>
<dbReference type="SUPFAM" id="SSF52540">
    <property type="entry name" value="P-loop containing nucleoside triphosphate hydrolases"/>
    <property type="match status" value="1"/>
</dbReference>
<dbReference type="InterPro" id="IPR041118">
    <property type="entry name" value="Rx_N"/>
</dbReference>
<protein>
    <recommendedName>
        <fullName evidence="12">AAA+ ATPase domain-containing protein</fullName>
    </recommendedName>
</protein>
<dbReference type="Pfam" id="PF18052">
    <property type="entry name" value="Rx_N"/>
    <property type="match status" value="1"/>
</dbReference>
<dbReference type="Proteomes" id="UP000823388">
    <property type="component" value="Chromosome 6N"/>
</dbReference>
<keyword evidence="11" id="KW-1185">Reference proteome</keyword>
<evidence type="ECO:0000256" key="5">
    <source>
        <dbReference type="ARBA" id="ARBA00022821"/>
    </source>
</evidence>
<organism evidence="10 11">
    <name type="scientific">Panicum virgatum</name>
    <name type="common">Blackwell switchgrass</name>
    <dbReference type="NCBI Taxonomy" id="38727"/>
    <lineage>
        <taxon>Eukaryota</taxon>
        <taxon>Viridiplantae</taxon>
        <taxon>Streptophyta</taxon>
        <taxon>Embryophyta</taxon>
        <taxon>Tracheophyta</taxon>
        <taxon>Spermatophyta</taxon>
        <taxon>Magnoliopsida</taxon>
        <taxon>Liliopsida</taxon>
        <taxon>Poales</taxon>
        <taxon>Poaceae</taxon>
        <taxon>PACMAD clade</taxon>
        <taxon>Panicoideae</taxon>
        <taxon>Panicodae</taxon>
        <taxon>Paniceae</taxon>
        <taxon>Panicinae</taxon>
        <taxon>Panicum</taxon>
        <taxon>Panicum sect. Hiantes</taxon>
    </lineage>
</organism>
<evidence type="ECO:0000259" key="7">
    <source>
        <dbReference type="Pfam" id="PF18052"/>
    </source>
</evidence>
<dbReference type="Pfam" id="PF25019">
    <property type="entry name" value="LRR_R13L1-DRL21"/>
    <property type="match status" value="1"/>
</dbReference>
<dbReference type="FunFam" id="1.10.10.10:FF:000322">
    <property type="entry name" value="Probable disease resistance protein At1g63360"/>
    <property type="match status" value="1"/>
</dbReference>
<dbReference type="InterPro" id="IPR032675">
    <property type="entry name" value="LRR_dom_sf"/>
</dbReference>
<dbReference type="InterPro" id="IPR056789">
    <property type="entry name" value="LRR_R13L1-DRL21"/>
</dbReference>
<gene>
    <name evidence="10" type="ORF">PVAP13_6NG103000</name>
</gene>
<dbReference type="Gene3D" id="3.40.50.300">
    <property type="entry name" value="P-loop containing nucleotide triphosphate hydrolases"/>
    <property type="match status" value="1"/>
</dbReference>
<evidence type="ECO:0000313" key="11">
    <source>
        <dbReference type="Proteomes" id="UP000823388"/>
    </source>
</evidence>
<dbReference type="InterPro" id="IPR036388">
    <property type="entry name" value="WH-like_DNA-bd_sf"/>
</dbReference>
<dbReference type="GO" id="GO:0009626">
    <property type="term" value="P:plant-type hypersensitive response"/>
    <property type="evidence" value="ECO:0007669"/>
    <property type="project" value="UniProtKB-ARBA"/>
</dbReference>
<evidence type="ECO:0008006" key="12">
    <source>
        <dbReference type="Google" id="ProtNLM"/>
    </source>
</evidence>
<keyword evidence="2" id="KW-0433">Leucine-rich repeat</keyword>
<dbReference type="PANTHER" id="PTHR23155:SF988">
    <property type="entry name" value="OS06G0707733 PROTEIN"/>
    <property type="match status" value="1"/>
</dbReference>
<dbReference type="Gene3D" id="3.80.10.10">
    <property type="entry name" value="Ribonuclease Inhibitor"/>
    <property type="match status" value="1"/>
</dbReference>
<dbReference type="Gene3D" id="1.10.8.430">
    <property type="entry name" value="Helical domain of apoptotic protease-activating factors"/>
    <property type="match status" value="1"/>
</dbReference>
<name>A0A8T0QWQ8_PANVG</name>
<dbReference type="Gene3D" id="1.10.10.10">
    <property type="entry name" value="Winged helix-like DNA-binding domain superfamily/Winged helix DNA-binding domain"/>
    <property type="match status" value="1"/>
</dbReference>
<dbReference type="EMBL" id="CM029048">
    <property type="protein sequence ID" value="KAG2577499.1"/>
    <property type="molecule type" value="Genomic_DNA"/>
</dbReference>
<dbReference type="Pfam" id="PF00931">
    <property type="entry name" value="NB-ARC"/>
    <property type="match status" value="1"/>
</dbReference>
<feature type="domain" description="NB-ARC" evidence="6">
    <location>
        <begin position="230"/>
        <end position="388"/>
    </location>
</feature>
<comment type="similarity">
    <text evidence="1">Belongs to the disease resistance NB-LRR family.</text>
</comment>
<keyword evidence="5" id="KW-0611">Plant defense</keyword>
<dbReference type="AlphaFoldDB" id="A0A8T0QWQ8"/>
<dbReference type="GO" id="GO:0043531">
    <property type="term" value="F:ADP binding"/>
    <property type="evidence" value="ECO:0007669"/>
    <property type="project" value="InterPro"/>
</dbReference>
<dbReference type="InterPro" id="IPR002182">
    <property type="entry name" value="NB-ARC"/>
</dbReference>
<dbReference type="InterPro" id="IPR044974">
    <property type="entry name" value="Disease_R_plants"/>
</dbReference>
<dbReference type="InterPro" id="IPR058922">
    <property type="entry name" value="WHD_DRP"/>
</dbReference>
<dbReference type="InterPro" id="IPR042197">
    <property type="entry name" value="Apaf_helical"/>
</dbReference>
<dbReference type="InterPro" id="IPR027417">
    <property type="entry name" value="P-loop_NTPase"/>
</dbReference>
<feature type="domain" description="Disease resistance N-terminal" evidence="7">
    <location>
        <begin position="13"/>
        <end position="92"/>
    </location>
</feature>
<dbReference type="GO" id="GO:0042742">
    <property type="term" value="P:defense response to bacterium"/>
    <property type="evidence" value="ECO:0007669"/>
    <property type="project" value="UniProtKB-ARBA"/>
</dbReference>
<dbReference type="EMBL" id="CM029048">
    <property type="protein sequence ID" value="KAG2577500.1"/>
    <property type="molecule type" value="Genomic_DNA"/>
</dbReference>
<comment type="caution">
    <text evidence="10">The sequence shown here is derived from an EMBL/GenBank/DDBJ whole genome shotgun (WGS) entry which is preliminary data.</text>
</comment>
<dbReference type="GO" id="GO:0002758">
    <property type="term" value="P:innate immune response-activating signaling pathway"/>
    <property type="evidence" value="ECO:0007669"/>
    <property type="project" value="UniProtKB-ARBA"/>
</dbReference>
<dbReference type="PRINTS" id="PR00364">
    <property type="entry name" value="DISEASERSIST"/>
</dbReference>
<proteinExistence type="inferred from homology"/>
<accession>A0A8T0QWQ8</accession>
<evidence type="ECO:0000313" key="10">
    <source>
        <dbReference type="EMBL" id="KAG2577500.1"/>
    </source>
</evidence>
<dbReference type="SUPFAM" id="SSF52058">
    <property type="entry name" value="L domain-like"/>
    <property type="match status" value="1"/>
</dbReference>
<keyword evidence="3" id="KW-0677">Repeat</keyword>
<evidence type="ECO:0000256" key="3">
    <source>
        <dbReference type="ARBA" id="ARBA00022737"/>
    </source>
</evidence>
<reference evidence="10" key="1">
    <citation type="submission" date="2020-05" db="EMBL/GenBank/DDBJ databases">
        <title>WGS assembly of Panicum virgatum.</title>
        <authorList>
            <person name="Lovell J.T."/>
            <person name="Jenkins J."/>
            <person name="Shu S."/>
            <person name="Juenger T.E."/>
            <person name="Schmutz J."/>
        </authorList>
    </citation>
    <scope>NUCLEOTIDE SEQUENCE</scope>
    <source>
        <strain evidence="10">AP13</strain>
    </source>
</reference>
<evidence type="ECO:0000259" key="9">
    <source>
        <dbReference type="Pfam" id="PF25019"/>
    </source>
</evidence>
<evidence type="ECO:0000256" key="1">
    <source>
        <dbReference type="ARBA" id="ARBA00008894"/>
    </source>
</evidence>
<evidence type="ECO:0000259" key="6">
    <source>
        <dbReference type="Pfam" id="PF00931"/>
    </source>
</evidence>
<feature type="domain" description="R13L1/DRL21-like LRR repeat region" evidence="9">
    <location>
        <begin position="750"/>
        <end position="865"/>
    </location>
</feature>
<evidence type="ECO:0000259" key="8">
    <source>
        <dbReference type="Pfam" id="PF23559"/>
    </source>
</evidence>
<dbReference type="Pfam" id="PF23559">
    <property type="entry name" value="WHD_DRP"/>
    <property type="match status" value="1"/>
</dbReference>
<evidence type="ECO:0000256" key="4">
    <source>
        <dbReference type="ARBA" id="ARBA00022741"/>
    </source>
</evidence>
<dbReference type="PANTHER" id="PTHR23155">
    <property type="entry name" value="DISEASE RESISTANCE PROTEIN RP"/>
    <property type="match status" value="1"/>
</dbReference>
<feature type="domain" description="Disease resistance protein winged helix" evidence="8">
    <location>
        <begin position="475"/>
        <end position="544"/>
    </location>
</feature>
<evidence type="ECO:0000256" key="2">
    <source>
        <dbReference type="ARBA" id="ARBA00022614"/>
    </source>
</evidence>
<sequence>MAAAAINAALWVVGKALAPIKDGLLEAWAATTGLAPNIRELKLELLVAEGMLDNARGRQPCSPALGMLLHELRQLAYGAGDVLDELDYFRIQDALDGTHNAADAHGRGCVHGLVRDACYTAKAVGKRFSCCSLPCAQDDSHSGVSEKEPPKLKFDRVGISERMKDIIDKLKPVCAKVSTVLNAELLASNPTTQHNTMAQPRTTTPYIIEPTLYGRDTQKKSIVEHIIHGEYSENKLITVLPIVGVGGIGKTTFTQHVYQEVKSHFDVAVWLCASQSFNAASLAQEAVKQIPRSKDEKEGSSDQYLIEQRLKAMRFLLVLDDVWTHHEDEWKKLLAPFSKGQEKGNVVIVTTRSLDVANKVKTIDYPIEMGRLEAADFMKLFEACVFGDDQQPWKSHPGLFDVGNKIVGNLKGNPLAAKTVGRLLRNKLSLDHWTIILESKEWELQTNDNDIMLALKLSYDYLLFDLKQCFSYFALFPEDYEFGSEELIHLWIGLGILHSSDHNKRIEDIGLSYLNDLVNHGFLKKNEKDDGSYYIVHDLLHELAVKVSSHECLSIRSSNMWSVQISPHVRHLSIIIENTEVNDRITFENCKKEMIALGKRLKVETLRTLMLFGEHHGSFAKTLGEWLREARDLRTIYLSQVSYNVDKDMLFNFSKLVRLRYLRIKSLPHYQGLCLPSSLVRLYHVEVLDLQEWKGSFGLKGHISNLVKLRHFLVPNYNCFLHDGIYEVGKLEFLRELRKFNVRNENGFELSQLGKLTELGGSLEICDLEKVQTKEEADGSKLIHKSRLHKLELEWNINRTNKDPTGEKDVLESLRPHSNLQNLCIRGHGGTNCPTWLGANLCVKNLESLELHNVSWIDLPPLGDMFLVDESGEEHLCFTQSPTFNNLKFLRLSCIQRLSKWVVSGPHSVSYQNLKRLELTNTTNVESSCGGNGFCYLFAHLEVLIIFNCPELFEVPFFHPTCCQQEAPMAWFPRLESLTITHCPNLLSLPPIPWTRGPCYVDVKNAGSVF</sequence>